<evidence type="ECO:0000313" key="2">
    <source>
        <dbReference type="EMBL" id="AGX43243.1"/>
    </source>
</evidence>
<dbReference type="HOGENOM" id="CLU_798548_0_0_9"/>
<dbReference type="AlphaFoldDB" id="U5MRU3"/>
<dbReference type="KEGG" id="csb:CLSA_c22680"/>
<dbReference type="RefSeq" id="WP_022746396.1">
    <property type="nucleotide sequence ID" value="NC_022571.1"/>
</dbReference>
<gene>
    <name evidence="2" type="ORF">CLSA_c22680</name>
</gene>
<proteinExistence type="predicted"/>
<dbReference type="GeneID" id="55474707"/>
<dbReference type="PATRIC" id="fig|1345695.10.peg.2251"/>
<reference evidence="2 3" key="1">
    <citation type="journal article" date="2013" name="Genome Announc.">
        <title>Complete Genome Sequence of the Solvent Producer Clostridium saccharobutylicum NCP262 (DSM 13864).</title>
        <authorList>
            <person name="Poehlein A."/>
            <person name="Hartwich K."/>
            <person name="Krabben P."/>
            <person name="Ehrenreich A."/>
            <person name="Liebl W."/>
            <person name="Durre P."/>
            <person name="Gottschalk G."/>
            <person name="Daniel R."/>
        </authorList>
    </citation>
    <scope>NUCLEOTIDE SEQUENCE [LARGE SCALE GENOMIC DNA]</scope>
    <source>
        <strain evidence="2">DSM 13864</strain>
    </source>
</reference>
<organism evidence="2 3">
    <name type="scientific">Clostridium saccharobutylicum DSM 13864</name>
    <dbReference type="NCBI Taxonomy" id="1345695"/>
    <lineage>
        <taxon>Bacteria</taxon>
        <taxon>Bacillati</taxon>
        <taxon>Bacillota</taxon>
        <taxon>Clostridia</taxon>
        <taxon>Eubacteriales</taxon>
        <taxon>Clostridiaceae</taxon>
        <taxon>Clostridium</taxon>
    </lineage>
</organism>
<dbReference type="OrthoDB" id="1736719at2"/>
<feature type="coiled-coil region" evidence="1">
    <location>
        <begin position="203"/>
        <end position="230"/>
    </location>
</feature>
<evidence type="ECO:0000313" key="3">
    <source>
        <dbReference type="Proteomes" id="UP000017118"/>
    </source>
</evidence>
<keyword evidence="1" id="KW-0175">Coiled coil</keyword>
<feature type="coiled-coil region" evidence="1">
    <location>
        <begin position="256"/>
        <end position="304"/>
    </location>
</feature>
<dbReference type="EMBL" id="CP006721">
    <property type="protein sequence ID" value="AGX43243.1"/>
    <property type="molecule type" value="Genomic_DNA"/>
</dbReference>
<accession>U5MRU3</accession>
<dbReference type="eggNOG" id="ENOG503250F">
    <property type="taxonomic scope" value="Bacteria"/>
</dbReference>
<sequence>MINRDFYFIKQSTGDIWIFSFRANQGIIYKIFKKNSWSEDHILTKEALKNFSVTLFQDNSINVLYQDLEGKIILSEYIEGKWNKKIILTNEKKELFKIYFKTFVNKNELQIIFSIFNKENTTATLFHQALDEKNKLSKPKMLDIVKYDYEVPFILYSSDNKDVIIMYQRFAGNHEIGYQTFNKNLQKWSNFNSIDKSKHPFDMNEMRLVILSYENDKEQLTTQLKHELEEQKAQNLFYEKKFKAINKAHTKFMALKNELKENVTLLQENLKDKEEKLKLLENFNIEKEIKIRSLKEELSQDEIKILYLMRKVRNLNTAIRRMYTSIYRNFNMHQ</sequence>
<keyword evidence="3" id="KW-1185">Reference proteome</keyword>
<evidence type="ECO:0000256" key="1">
    <source>
        <dbReference type="SAM" id="Coils"/>
    </source>
</evidence>
<name>U5MRU3_CLOSA</name>
<dbReference type="Proteomes" id="UP000017118">
    <property type="component" value="Chromosome"/>
</dbReference>
<protein>
    <submittedName>
        <fullName evidence="2">Uncharacterized protein</fullName>
    </submittedName>
</protein>